<gene>
    <name evidence="1" type="ORF">O1611_g5042</name>
</gene>
<evidence type="ECO:0000313" key="2">
    <source>
        <dbReference type="Proteomes" id="UP001153332"/>
    </source>
</evidence>
<keyword evidence="2" id="KW-1185">Reference proteome</keyword>
<sequence length="343" mass="37415">MGCLKFRRKRIVPTLPDSQASPFPRRMSNSGPAAGAQITHPRKYGLNQVYPDPSISAQSEEPSIDIIAVHGQGTGSPEAWVARRIDGDPNSGDVHWLKDKDMLPSKVPNSRIFTYDWDASLGPDMAIDSMLGHADLLLAILDIKTEPAKRPIIWVASGFGGLLVAKALQRASEGNSRYHDILHSTIGAVFLGTPFRGSENSLYSAADLRLAIALSTGAEFGGELVGYCRGLDDIVPRFTQMVSHDGFKFPIVCFYETQKTCVGTLVRNKSDIPEGFRLTLEGNWAVLVGRYSASLQGIEALPLDVRHDMLSKFTHCEDPSFKSVANRIKGFADNAGNMLAAKR</sequence>
<protein>
    <submittedName>
        <fullName evidence="1">Uncharacterized protein</fullName>
    </submittedName>
</protein>
<organism evidence="1 2">
    <name type="scientific">Lasiodiplodia mahajangana</name>
    <dbReference type="NCBI Taxonomy" id="1108764"/>
    <lineage>
        <taxon>Eukaryota</taxon>
        <taxon>Fungi</taxon>
        <taxon>Dikarya</taxon>
        <taxon>Ascomycota</taxon>
        <taxon>Pezizomycotina</taxon>
        <taxon>Dothideomycetes</taxon>
        <taxon>Dothideomycetes incertae sedis</taxon>
        <taxon>Botryosphaeriales</taxon>
        <taxon>Botryosphaeriaceae</taxon>
        <taxon>Lasiodiplodia</taxon>
    </lineage>
</organism>
<accession>A0ACC2JMW9</accession>
<proteinExistence type="predicted"/>
<dbReference type="Proteomes" id="UP001153332">
    <property type="component" value="Unassembled WGS sequence"/>
</dbReference>
<dbReference type="EMBL" id="JAPUUL010001019">
    <property type="protein sequence ID" value="KAJ8128592.1"/>
    <property type="molecule type" value="Genomic_DNA"/>
</dbReference>
<comment type="caution">
    <text evidence="1">The sequence shown here is derived from an EMBL/GenBank/DDBJ whole genome shotgun (WGS) entry which is preliminary data.</text>
</comment>
<evidence type="ECO:0000313" key="1">
    <source>
        <dbReference type="EMBL" id="KAJ8128592.1"/>
    </source>
</evidence>
<name>A0ACC2JMW9_9PEZI</name>
<reference evidence="1" key="1">
    <citation type="submission" date="2022-12" db="EMBL/GenBank/DDBJ databases">
        <title>Genome Sequence of Lasiodiplodia mahajangana.</title>
        <authorList>
            <person name="Buettner E."/>
        </authorList>
    </citation>
    <scope>NUCLEOTIDE SEQUENCE</scope>
    <source>
        <strain evidence="1">VT137</strain>
    </source>
</reference>